<accession>A0A9X2ZFH3</accession>
<evidence type="ECO:0000313" key="5">
    <source>
        <dbReference type="Proteomes" id="UP001151079"/>
    </source>
</evidence>
<dbReference type="SMART" id="SM00448">
    <property type="entry name" value="REC"/>
    <property type="match status" value="1"/>
</dbReference>
<dbReference type="GO" id="GO:0003677">
    <property type="term" value="F:DNA binding"/>
    <property type="evidence" value="ECO:0007669"/>
    <property type="project" value="InterPro"/>
</dbReference>
<reference evidence="4" key="1">
    <citation type="submission" date="2022-10" db="EMBL/GenBank/DDBJ databases">
        <title>Two novel species of Flavobacterium.</title>
        <authorList>
            <person name="Liu Q."/>
            <person name="Xin Y.-H."/>
        </authorList>
    </citation>
    <scope>NUCLEOTIDE SEQUENCE</scope>
    <source>
        <strain evidence="4">LS1R49</strain>
    </source>
</reference>
<dbReference type="SMART" id="SM00850">
    <property type="entry name" value="LytTR"/>
    <property type="match status" value="1"/>
</dbReference>
<evidence type="ECO:0000259" key="2">
    <source>
        <dbReference type="PROSITE" id="PS50110"/>
    </source>
</evidence>
<keyword evidence="5" id="KW-1185">Reference proteome</keyword>
<feature type="modified residue" description="4-aspartylphosphate" evidence="1">
    <location>
        <position position="54"/>
    </location>
</feature>
<dbReference type="EMBL" id="JAOZEW010000006">
    <property type="protein sequence ID" value="MCV9927602.1"/>
    <property type="molecule type" value="Genomic_DNA"/>
</dbReference>
<evidence type="ECO:0000313" key="4">
    <source>
        <dbReference type="EMBL" id="MCV9927602.1"/>
    </source>
</evidence>
<organism evidence="4 5">
    <name type="scientific">Flavobacterium shii</name>
    <dbReference type="NCBI Taxonomy" id="2987687"/>
    <lineage>
        <taxon>Bacteria</taxon>
        <taxon>Pseudomonadati</taxon>
        <taxon>Bacteroidota</taxon>
        <taxon>Flavobacteriia</taxon>
        <taxon>Flavobacteriales</taxon>
        <taxon>Flavobacteriaceae</taxon>
        <taxon>Flavobacterium</taxon>
    </lineage>
</organism>
<dbReference type="AlphaFoldDB" id="A0A9X2ZFH3"/>
<feature type="domain" description="HTH LytTR-type" evidence="3">
    <location>
        <begin position="144"/>
        <end position="214"/>
    </location>
</feature>
<evidence type="ECO:0000259" key="3">
    <source>
        <dbReference type="PROSITE" id="PS50930"/>
    </source>
</evidence>
<dbReference type="PROSITE" id="PS50110">
    <property type="entry name" value="RESPONSE_REGULATORY"/>
    <property type="match status" value="1"/>
</dbReference>
<evidence type="ECO:0000256" key="1">
    <source>
        <dbReference type="PROSITE-ProRule" id="PRU00169"/>
    </source>
</evidence>
<dbReference type="Pfam" id="PF00072">
    <property type="entry name" value="Response_reg"/>
    <property type="match status" value="1"/>
</dbReference>
<dbReference type="RefSeq" id="WP_264205739.1">
    <property type="nucleotide sequence ID" value="NZ_JAOZEW010000006.1"/>
</dbReference>
<gene>
    <name evidence="4" type="ORF">OIU83_08065</name>
</gene>
<name>A0A9X2ZFH3_9FLAO</name>
<dbReference type="PANTHER" id="PTHR37299">
    <property type="entry name" value="TRANSCRIPTIONAL REGULATOR-RELATED"/>
    <property type="match status" value="1"/>
</dbReference>
<dbReference type="Gene3D" id="2.40.50.1020">
    <property type="entry name" value="LytTr DNA-binding domain"/>
    <property type="match status" value="1"/>
</dbReference>
<dbReference type="InterPro" id="IPR046947">
    <property type="entry name" value="LytR-like"/>
</dbReference>
<dbReference type="Gene3D" id="3.40.50.2300">
    <property type="match status" value="1"/>
</dbReference>
<proteinExistence type="predicted"/>
<dbReference type="GO" id="GO:0000156">
    <property type="term" value="F:phosphorelay response regulator activity"/>
    <property type="evidence" value="ECO:0007669"/>
    <property type="project" value="InterPro"/>
</dbReference>
<dbReference type="PANTHER" id="PTHR37299:SF1">
    <property type="entry name" value="STAGE 0 SPORULATION PROTEIN A HOMOLOG"/>
    <property type="match status" value="1"/>
</dbReference>
<dbReference type="Pfam" id="PF04397">
    <property type="entry name" value="LytTR"/>
    <property type="match status" value="1"/>
</dbReference>
<dbReference type="InterPro" id="IPR007492">
    <property type="entry name" value="LytTR_DNA-bd_dom"/>
</dbReference>
<dbReference type="InterPro" id="IPR011006">
    <property type="entry name" value="CheY-like_superfamily"/>
</dbReference>
<feature type="domain" description="Response regulatory" evidence="2">
    <location>
        <begin position="5"/>
        <end position="121"/>
    </location>
</feature>
<sequence length="245" mass="28325">MQKINVLIVEDSVEDSTFLSEILIANNYNVVVASNYQQALQYFYHKAVDILVLDIFIDGYPEGINLAKIIIADPKTAKPFIFVTSSSNRQVFEKAKLAKPFSYLLKPFNELKILYALEMAMERFYEQDQGNSIRQESIIVSDSIFIKKGKSLGKVLIEEIIYIEVEERYCNVITKTKKFVIQISLTKILLLLESHKFIRTHRNYIANPDKILEIILSKKTIVMEGNHIITLGNKYRNFLSTYKIL</sequence>
<dbReference type="SUPFAM" id="SSF52172">
    <property type="entry name" value="CheY-like"/>
    <property type="match status" value="1"/>
</dbReference>
<protein>
    <submittedName>
        <fullName evidence="4">Response regulator transcription factor</fullName>
    </submittedName>
</protein>
<dbReference type="InterPro" id="IPR001789">
    <property type="entry name" value="Sig_transdc_resp-reg_receiver"/>
</dbReference>
<keyword evidence="1" id="KW-0597">Phosphoprotein</keyword>
<dbReference type="Proteomes" id="UP001151079">
    <property type="component" value="Unassembled WGS sequence"/>
</dbReference>
<dbReference type="PROSITE" id="PS50930">
    <property type="entry name" value="HTH_LYTTR"/>
    <property type="match status" value="1"/>
</dbReference>
<comment type="caution">
    <text evidence="4">The sequence shown here is derived from an EMBL/GenBank/DDBJ whole genome shotgun (WGS) entry which is preliminary data.</text>
</comment>